<reference evidence="2" key="1">
    <citation type="journal article" date="2020" name="bioRxiv">
        <title>A rank-normalized archaeal taxonomy based on genome phylogeny resolves widespread incomplete and uneven classifications.</title>
        <authorList>
            <person name="Rinke C."/>
            <person name="Chuvochina M."/>
            <person name="Mussig A.J."/>
            <person name="Chaumeil P.-A."/>
            <person name="Waite D.W."/>
            <person name="Whitman W.B."/>
            <person name="Parks D.H."/>
            <person name="Hugenholtz P."/>
        </authorList>
    </citation>
    <scope>NUCLEOTIDE SEQUENCE</scope>
    <source>
        <strain evidence="2">UBA8839</strain>
    </source>
</reference>
<dbReference type="InterPro" id="IPR002740">
    <property type="entry name" value="EVE_domain"/>
</dbReference>
<dbReference type="InterPro" id="IPR015947">
    <property type="entry name" value="PUA-like_sf"/>
</dbReference>
<organism evidence="2 3">
    <name type="scientific">Pyrobaculum aerophilum</name>
    <dbReference type="NCBI Taxonomy" id="13773"/>
    <lineage>
        <taxon>Archaea</taxon>
        <taxon>Thermoproteota</taxon>
        <taxon>Thermoprotei</taxon>
        <taxon>Thermoproteales</taxon>
        <taxon>Thermoproteaceae</taxon>
        <taxon>Pyrobaculum</taxon>
    </lineage>
</organism>
<feature type="domain" description="EVE" evidence="1">
    <location>
        <begin position="3"/>
        <end position="145"/>
    </location>
</feature>
<evidence type="ECO:0000259" key="1">
    <source>
        <dbReference type="Pfam" id="PF01878"/>
    </source>
</evidence>
<dbReference type="Pfam" id="PF01878">
    <property type="entry name" value="EVE"/>
    <property type="match status" value="1"/>
</dbReference>
<name>A0A832SS01_9CREN</name>
<proteinExistence type="predicted"/>
<accession>A0A832SS01</accession>
<protein>
    <submittedName>
        <fullName evidence="2">EVE domain-containing protein</fullName>
    </submittedName>
</protein>
<gene>
    <name evidence="2" type="ORF">HA333_04430</name>
</gene>
<dbReference type="OMA" id="LVVYIMK"/>
<dbReference type="GeneID" id="1464868"/>
<dbReference type="EMBL" id="DUJP01000018">
    <property type="protein sequence ID" value="HII46703.1"/>
    <property type="molecule type" value="Genomic_DNA"/>
</dbReference>
<dbReference type="PANTHER" id="PTHR39661">
    <property type="entry name" value="UPF0310 PROTEIN MJECL36"/>
    <property type="match status" value="1"/>
</dbReference>
<dbReference type="CDD" id="cd21132">
    <property type="entry name" value="EVE-like"/>
    <property type="match status" value="1"/>
</dbReference>
<sequence length="293" mass="33722">MTNYWLTMLPEENFKRVVELGLYGLPASVAEMAKRIKPGDRLVVYIMKEGCRELCQSFAAVLEVVGQWRRSNKPIWPDEAREGRVKYPLVVDVKAVAMGKAEFSKIRERLEELIGAEGLDPKKLRLYALYYAKRPLPPGVGEFIEELRRAERRAAGEELSHKELVEAVVEVGRWLGFRVEREYRIDNFRVDAAFFKPPRATPYAVVEVHVGGDVYKDLAALKHAYDKYGCKLVYVLARDEEQVAKLLDEALQGAFHEIREHVAVVKPMELLKLREALRQEGVMRLLKWLEVVK</sequence>
<dbReference type="AlphaFoldDB" id="A0A832SS01"/>
<evidence type="ECO:0000313" key="3">
    <source>
        <dbReference type="Proteomes" id="UP000651120"/>
    </source>
</evidence>
<comment type="caution">
    <text evidence="2">The sequence shown here is derived from an EMBL/GenBank/DDBJ whole genome shotgun (WGS) entry which is preliminary data.</text>
</comment>
<dbReference type="Gene3D" id="3.10.590.10">
    <property type="entry name" value="ph1033 like domains"/>
    <property type="match status" value="1"/>
</dbReference>
<dbReference type="RefSeq" id="WP_011007122.1">
    <property type="nucleotide sequence ID" value="NZ_DAIOPL010000024.1"/>
</dbReference>
<dbReference type="Proteomes" id="UP000651120">
    <property type="component" value="Unassembled WGS sequence"/>
</dbReference>
<evidence type="ECO:0000313" key="2">
    <source>
        <dbReference type="EMBL" id="HII46703.1"/>
    </source>
</evidence>
<dbReference type="SUPFAM" id="SSF88697">
    <property type="entry name" value="PUA domain-like"/>
    <property type="match status" value="1"/>
</dbReference>
<dbReference type="PANTHER" id="PTHR39661:SF1">
    <property type="entry name" value="UPF0310 PROTEIN MJECL36"/>
    <property type="match status" value="1"/>
</dbReference>